<dbReference type="Pfam" id="PF10551">
    <property type="entry name" value="MULE"/>
    <property type="match status" value="1"/>
</dbReference>
<dbReference type="InterPro" id="IPR018289">
    <property type="entry name" value="MULE_transposase_dom"/>
</dbReference>
<evidence type="ECO:0000313" key="7">
    <source>
        <dbReference type="Proteomes" id="UP001160148"/>
    </source>
</evidence>
<evidence type="ECO:0000313" key="6">
    <source>
        <dbReference type="EMBL" id="CAI6345474.1"/>
    </source>
</evidence>
<dbReference type="Gene3D" id="3.30.40.10">
    <property type="entry name" value="Zinc/RING finger domain, C3HC4 (zinc finger)"/>
    <property type="match status" value="2"/>
</dbReference>
<evidence type="ECO:0000256" key="4">
    <source>
        <dbReference type="SAM" id="MobiDB-lite"/>
    </source>
</evidence>
<feature type="region of interest" description="Disordered" evidence="4">
    <location>
        <begin position="267"/>
        <end position="308"/>
    </location>
</feature>
<feature type="domain" description="RING-type" evidence="5">
    <location>
        <begin position="486"/>
        <end position="528"/>
    </location>
</feature>
<feature type="domain" description="RING-type" evidence="5">
    <location>
        <begin position="411"/>
        <end position="450"/>
    </location>
</feature>
<dbReference type="Pfam" id="PF13920">
    <property type="entry name" value="zf-C3HC4_3"/>
    <property type="match status" value="1"/>
</dbReference>
<dbReference type="EMBL" id="CARXXK010000001">
    <property type="protein sequence ID" value="CAI6345474.1"/>
    <property type="molecule type" value="Genomic_DNA"/>
</dbReference>
<evidence type="ECO:0000259" key="5">
    <source>
        <dbReference type="PROSITE" id="PS50089"/>
    </source>
</evidence>
<evidence type="ECO:0000256" key="3">
    <source>
        <dbReference type="PROSITE-ProRule" id="PRU00175"/>
    </source>
</evidence>
<dbReference type="PROSITE" id="PS50089">
    <property type="entry name" value="ZF_RING_2"/>
    <property type="match status" value="2"/>
</dbReference>
<dbReference type="InterPro" id="IPR001841">
    <property type="entry name" value="Znf_RING"/>
</dbReference>
<name>A0AAV0VME9_9HEMI</name>
<dbReference type="InterPro" id="IPR013083">
    <property type="entry name" value="Znf_RING/FYVE/PHD"/>
</dbReference>
<evidence type="ECO:0000256" key="1">
    <source>
        <dbReference type="ARBA" id="ARBA00022771"/>
    </source>
</evidence>
<dbReference type="AlphaFoldDB" id="A0AAV0VME9"/>
<proteinExistence type="predicted"/>
<keyword evidence="2" id="KW-0862">Zinc</keyword>
<keyword evidence="7" id="KW-1185">Reference proteome</keyword>
<dbReference type="GO" id="GO:0008270">
    <property type="term" value="F:zinc ion binding"/>
    <property type="evidence" value="ECO:0007669"/>
    <property type="project" value="UniProtKB-KW"/>
</dbReference>
<sequence length="540" mass="61770">MEVNVEQALRVVRQARRTVSPPIPADLRSMGETIASVRWQRRLSFVVDDINNVSFYQGFLEFIQDGHSVFGGLLFANIDFIRQHVPFLQRAQVLAVDGTFGVVPHFPGDIDQLVTIHAVLDNISIPLVYALTNQRTESVYIRLWQFLTTDLPFELFEWNRMQIIADFEMAQRNAIRRVIPDCRLVGCWFHFNQVRRSIITSRDRNNEVLQNALRLVRNGRYNTSSFLRRVAHVARGYLDNEIGPLPNVHQEDEIQQLPPVQLEPLLPPPLTANNGRQIAQRRGRGGRGNRINPQIQRRRGRPRGQVQPDVLVEPAVEEDIVVVRPDSPYFEDVPVEPPIGEDEVIVVRPDEANFEDVILEEGFHQPVEPIVQQNSPEIEVQIVVPDMIMAEQARPPQDIPLVNDDHLLDRCFICLNDYADVGSANILIPCGHGWCCDSCGLRLNNCPICTDQFPRMQRIQIMHINYGTQRTWLQNNNLADPTGSQCLGCMRQMRDVPNRARYIYIYCGHGWFCSDCILPLPAMCEICNDTVDGSIKMYII</sequence>
<dbReference type="SUPFAM" id="SSF57850">
    <property type="entry name" value="RING/U-box"/>
    <property type="match status" value="1"/>
</dbReference>
<keyword evidence="1 3" id="KW-0479">Metal-binding</keyword>
<gene>
    <name evidence="6" type="ORF">MEUPH1_LOCUS2482</name>
</gene>
<reference evidence="6 7" key="1">
    <citation type="submission" date="2023-01" db="EMBL/GenBank/DDBJ databases">
        <authorList>
            <person name="Whitehead M."/>
        </authorList>
    </citation>
    <scope>NUCLEOTIDE SEQUENCE [LARGE SCALE GENOMIC DNA]</scope>
</reference>
<protein>
    <recommendedName>
        <fullName evidence="5">RING-type domain-containing protein</fullName>
    </recommendedName>
</protein>
<dbReference type="Proteomes" id="UP001160148">
    <property type="component" value="Unassembled WGS sequence"/>
</dbReference>
<comment type="caution">
    <text evidence="6">The sequence shown here is derived from an EMBL/GenBank/DDBJ whole genome shotgun (WGS) entry which is preliminary data.</text>
</comment>
<keyword evidence="1 3" id="KW-0863">Zinc-finger</keyword>
<dbReference type="SMART" id="SM00184">
    <property type="entry name" value="RING"/>
    <property type="match status" value="2"/>
</dbReference>
<accession>A0AAV0VME9</accession>
<evidence type="ECO:0000256" key="2">
    <source>
        <dbReference type="ARBA" id="ARBA00022833"/>
    </source>
</evidence>
<organism evidence="6 7">
    <name type="scientific">Macrosiphum euphorbiae</name>
    <name type="common">potato aphid</name>
    <dbReference type="NCBI Taxonomy" id="13131"/>
    <lineage>
        <taxon>Eukaryota</taxon>
        <taxon>Metazoa</taxon>
        <taxon>Ecdysozoa</taxon>
        <taxon>Arthropoda</taxon>
        <taxon>Hexapoda</taxon>
        <taxon>Insecta</taxon>
        <taxon>Pterygota</taxon>
        <taxon>Neoptera</taxon>
        <taxon>Paraneoptera</taxon>
        <taxon>Hemiptera</taxon>
        <taxon>Sternorrhyncha</taxon>
        <taxon>Aphidomorpha</taxon>
        <taxon>Aphidoidea</taxon>
        <taxon>Aphididae</taxon>
        <taxon>Macrosiphini</taxon>
        <taxon>Macrosiphum</taxon>
    </lineage>
</organism>